<dbReference type="InterPro" id="IPR050149">
    <property type="entry name" value="Collagen_superfamily"/>
</dbReference>
<dbReference type="Pfam" id="PF01391">
    <property type="entry name" value="Collagen"/>
    <property type="match status" value="3"/>
</dbReference>
<evidence type="ECO:0000256" key="4">
    <source>
        <dbReference type="SAM" id="SignalP"/>
    </source>
</evidence>
<feature type="compositionally biased region" description="Low complexity" evidence="3">
    <location>
        <begin position="280"/>
        <end position="306"/>
    </location>
</feature>
<evidence type="ECO:0000256" key="1">
    <source>
        <dbReference type="ARBA" id="ARBA00022729"/>
    </source>
</evidence>
<feature type="compositionally biased region" description="Pro residues" evidence="3">
    <location>
        <begin position="519"/>
        <end position="532"/>
    </location>
</feature>
<feature type="compositionally biased region" description="Basic and acidic residues" evidence="3">
    <location>
        <begin position="715"/>
        <end position="727"/>
    </location>
</feature>
<dbReference type="Gene3D" id="2.60.120.200">
    <property type="match status" value="1"/>
</dbReference>
<feature type="compositionally biased region" description="Gly residues" evidence="3">
    <location>
        <begin position="674"/>
        <end position="683"/>
    </location>
</feature>
<feature type="compositionally biased region" description="Polar residues" evidence="3">
    <location>
        <begin position="415"/>
        <end position="425"/>
    </location>
</feature>
<evidence type="ECO:0000313" key="7">
    <source>
        <dbReference type="Proteomes" id="UP000694621"/>
    </source>
</evidence>
<feature type="region of interest" description="Disordered" evidence="3">
    <location>
        <begin position="375"/>
        <end position="427"/>
    </location>
</feature>
<dbReference type="GO" id="GO:0005594">
    <property type="term" value="C:collagen type IX trimer"/>
    <property type="evidence" value="ECO:0007669"/>
    <property type="project" value="TreeGrafter"/>
</dbReference>
<dbReference type="GO" id="GO:0005615">
    <property type="term" value="C:extracellular space"/>
    <property type="evidence" value="ECO:0007669"/>
    <property type="project" value="TreeGrafter"/>
</dbReference>
<feature type="compositionally biased region" description="Basic and acidic residues" evidence="3">
    <location>
        <begin position="375"/>
        <end position="387"/>
    </location>
</feature>
<feature type="compositionally biased region" description="Low complexity" evidence="3">
    <location>
        <begin position="463"/>
        <end position="475"/>
    </location>
</feature>
<feature type="domain" description="Thrombospondin-like N-terminal" evidence="5">
    <location>
        <begin position="70"/>
        <end position="238"/>
    </location>
</feature>
<dbReference type="Ensembl" id="ENSAMXT00005043488.1">
    <property type="protein sequence ID" value="ENSAMXP00005039935.1"/>
    <property type="gene ID" value="ENSAMXG00005018800.1"/>
</dbReference>
<dbReference type="AlphaFoldDB" id="A0A8B9KS32"/>
<dbReference type="SMART" id="SM00210">
    <property type="entry name" value="TSPN"/>
    <property type="match status" value="1"/>
</dbReference>
<organism evidence="6 7">
    <name type="scientific">Astyanax mexicanus</name>
    <name type="common">Blind cave fish</name>
    <name type="synonym">Astyanax fasciatus mexicanus</name>
    <dbReference type="NCBI Taxonomy" id="7994"/>
    <lineage>
        <taxon>Eukaryota</taxon>
        <taxon>Metazoa</taxon>
        <taxon>Chordata</taxon>
        <taxon>Craniata</taxon>
        <taxon>Vertebrata</taxon>
        <taxon>Euteleostomi</taxon>
        <taxon>Actinopterygii</taxon>
        <taxon>Neopterygii</taxon>
        <taxon>Teleostei</taxon>
        <taxon>Ostariophysi</taxon>
        <taxon>Characiformes</taxon>
        <taxon>Characoidei</taxon>
        <taxon>Acestrorhamphidae</taxon>
        <taxon>Acestrorhamphinae</taxon>
        <taxon>Astyanax</taxon>
    </lineage>
</organism>
<feature type="compositionally biased region" description="Gly residues" evidence="3">
    <location>
        <begin position="704"/>
        <end position="713"/>
    </location>
</feature>
<dbReference type="GO" id="GO:0030020">
    <property type="term" value="F:extracellular matrix structural constituent conferring tensile strength"/>
    <property type="evidence" value="ECO:0007669"/>
    <property type="project" value="TreeGrafter"/>
</dbReference>
<keyword evidence="1 4" id="KW-0732">Signal</keyword>
<feature type="region of interest" description="Disordered" evidence="3">
    <location>
        <begin position="280"/>
        <end position="308"/>
    </location>
</feature>
<name>A0A8B9KS32_ASTMX</name>
<dbReference type="InterPro" id="IPR048287">
    <property type="entry name" value="TSPN-like_N"/>
</dbReference>
<feature type="signal peptide" evidence="4">
    <location>
        <begin position="1"/>
        <end position="35"/>
    </location>
</feature>
<dbReference type="InterPro" id="IPR013320">
    <property type="entry name" value="ConA-like_dom_sf"/>
</dbReference>
<sequence>MHLGAQRTRRGHTAPTAKPRALLLLLSVCATVLFAEEHSQSQGVDLILQLGLSSLRDAGHSSWVSSSTDSPSLVPLLPVLSFSILPPGVGVTLGQDTVIEAPVAGLLPAGVEEEFSLIVSLISERARNAFLFSVWDSADRLQFGLQLLPGRVVVYTGEKASVYFNYEAQDGRWHSFAVGVRPRSVSFYAHCGGLQYSEETLTRPRSVGLDGRVTVGRMSSRAPQFEGSLCQLEIYPSAQVATHYCDYVKKHCRLADTFRSHLTASPMSLFPSASPSVSSPSVLSPNVVSPSAASPATTPAASSAPLESQTPNSAKLLAKVTSPSLGTLLDQFPSTGVSFWDKLSARTIRPASSPSNRLQDLTPRTTTTMLLHEGEHQGENDTEDHQRLPARPRATRATPDLIPLHRQSRTKESGVRNTSGPQQPSDDLIETQLKVNGATLYRQPHHHHSHQEHSPEDDEEQPYDPGDSDGYGYDYGLEEGDYFLEYDSSDGLKGDPGPPGPPGPPGLPGPPGKRGSRGPPGPHGNPGPPGLPGPKGAKGDPGLSPGQAPKGEKGERGPPGLIGPNGVAGPAGPKGYPGPPGLPGEQGLPGFPGVVGAAGYPGRQGLAGPEGNPGPKGVNGFIGPPGVAGPPGLEGERGIPGPVGKKGPKGRQGVVGDGGERGPPGPDGNEGPVGPMGIGGFPGLRGEAGLEGPRGLPGIVGAQGLAGGVGPPGLKGDKGEPGLRGEPGEYGYQGDKGAAGVPGPPGPRGKPGPAGKTGDLGAPGPPGPPGPEVRTALSSVALSLITENIIRNT</sequence>
<evidence type="ECO:0000259" key="5">
    <source>
        <dbReference type="SMART" id="SM00210"/>
    </source>
</evidence>
<dbReference type="SUPFAM" id="SSF49899">
    <property type="entry name" value="Concanavalin A-like lectins/glucanases"/>
    <property type="match status" value="1"/>
</dbReference>
<feature type="compositionally biased region" description="Acidic residues" evidence="3">
    <location>
        <begin position="476"/>
        <end position="488"/>
    </location>
</feature>
<accession>A0A8B9KS32</accession>
<dbReference type="Proteomes" id="UP000694621">
    <property type="component" value="Unplaced"/>
</dbReference>
<feature type="compositionally biased region" description="Low complexity" evidence="3">
    <location>
        <begin position="583"/>
        <end position="592"/>
    </location>
</feature>
<proteinExistence type="predicted"/>
<reference evidence="6" key="1">
    <citation type="submission" date="2025-08" db="UniProtKB">
        <authorList>
            <consortium name="Ensembl"/>
        </authorList>
    </citation>
    <scope>IDENTIFICATION</scope>
</reference>
<dbReference type="InterPro" id="IPR008160">
    <property type="entry name" value="Collagen"/>
</dbReference>
<evidence type="ECO:0000256" key="3">
    <source>
        <dbReference type="SAM" id="MobiDB-lite"/>
    </source>
</evidence>
<feature type="compositionally biased region" description="Pro residues" evidence="3">
    <location>
        <begin position="496"/>
        <end position="511"/>
    </location>
</feature>
<evidence type="ECO:0000313" key="6">
    <source>
        <dbReference type="Ensembl" id="ENSAMXP00005039935.1"/>
    </source>
</evidence>
<dbReference type="PANTHER" id="PTHR24023">
    <property type="entry name" value="COLLAGEN ALPHA"/>
    <property type="match status" value="1"/>
</dbReference>
<dbReference type="GO" id="GO:0030198">
    <property type="term" value="P:extracellular matrix organization"/>
    <property type="evidence" value="ECO:0007669"/>
    <property type="project" value="TreeGrafter"/>
</dbReference>
<dbReference type="PANTHER" id="PTHR24023:SF918">
    <property type="entry name" value="COLLAGEN ALPHA-1(IX) CHAIN"/>
    <property type="match status" value="1"/>
</dbReference>
<protein>
    <recommendedName>
        <fullName evidence="5">Thrombospondin-like N-terminal domain-containing protein</fullName>
    </recommendedName>
</protein>
<keyword evidence="2" id="KW-0677">Repeat</keyword>
<evidence type="ECO:0000256" key="2">
    <source>
        <dbReference type="ARBA" id="ARBA00022737"/>
    </source>
</evidence>
<feature type="chain" id="PRO_5034674300" description="Thrombospondin-like N-terminal domain-containing protein" evidence="4">
    <location>
        <begin position="36"/>
        <end position="793"/>
    </location>
</feature>
<feature type="region of interest" description="Disordered" evidence="3">
    <location>
        <begin position="442"/>
        <end position="773"/>
    </location>
</feature>